<gene>
    <name evidence="1" type="ORF">PC9H_001905</name>
</gene>
<dbReference type="EMBL" id="JACETU010000010">
    <property type="protein sequence ID" value="KAF7419318.1"/>
    <property type="molecule type" value="Genomic_DNA"/>
</dbReference>
<evidence type="ECO:0000313" key="2">
    <source>
        <dbReference type="Proteomes" id="UP000623687"/>
    </source>
</evidence>
<comment type="caution">
    <text evidence="1">The sequence shown here is derived from an EMBL/GenBank/DDBJ whole genome shotgun (WGS) entry which is preliminary data.</text>
</comment>
<dbReference type="Proteomes" id="UP000623687">
    <property type="component" value="Unassembled WGS sequence"/>
</dbReference>
<reference evidence="1" key="1">
    <citation type="submission" date="2019-07" db="EMBL/GenBank/DDBJ databases">
        <authorList>
            <person name="Palmer J.M."/>
        </authorList>
    </citation>
    <scope>NUCLEOTIDE SEQUENCE</scope>
    <source>
        <strain evidence="1">PC9</strain>
    </source>
</reference>
<sequence length="401" mass="44529">MEVQPVPSIGFTMQPQLAELKQNPPSSEAQTSEILQVAYEIFGFTGTGSDSTILPAASRVNWVVAQKCLGVAWRAGSGKIVGNSTSTDVSEDLNISLLCHFFSRIKDAKSLSDVPQSLLDLHQADKPVRIPYSIPLRFDTISDPHAINYVLGGPYLEVSINNPLAVLYVARCQHQWEDTSIPAVATRLAGEGFGFTVAAHPLRYLASSFGAVPVTPDNPLGFRPSNYVPTDTDYRHYVSQREKLLQSPRGYAALMAGGLASRMARDFVAPELFYAKLSSDPNPTFFHPLTTSELDLIYGIYRQETGQVSLSGKRQFIHKSWWPPHKIWTSSMLGLTFWTTDAEAWYQRRITKLSTGPYESTDLKHAPAWKSAMRQNAEVAKIIRNMEVLAESYIRTTLVTV</sequence>
<dbReference type="RefSeq" id="XP_036626172.1">
    <property type="nucleotide sequence ID" value="XM_036771551.1"/>
</dbReference>
<protein>
    <submittedName>
        <fullName evidence="1">Uncharacterized protein</fullName>
    </submittedName>
</protein>
<dbReference type="GeneID" id="59371746"/>
<dbReference type="AlphaFoldDB" id="A0A8H7DNQ3"/>
<keyword evidence="2" id="KW-1185">Reference proteome</keyword>
<accession>A0A8H7DNQ3</accession>
<organism evidence="1 2">
    <name type="scientific">Pleurotus ostreatus</name>
    <name type="common">Oyster mushroom</name>
    <name type="synonym">White-rot fungus</name>
    <dbReference type="NCBI Taxonomy" id="5322"/>
    <lineage>
        <taxon>Eukaryota</taxon>
        <taxon>Fungi</taxon>
        <taxon>Dikarya</taxon>
        <taxon>Basidiomycota</taxon>
        <taxon>Agaricomycotina</taxon>
        <taxon>Agaricomycetes</taxon>
        <taxon>Agaricomycetidae</taxon>
        <taxon>Agaricales</taxon>
        <taxon>Pleurotineae</taxon>
        <taxon>Pleurotaceae</taxon>
        <taxon>Pleurotus</taxon>
    </lineage>
</organism>
<proteinExistence type="predicted"/>
<evidence type="ECO:0000313" key="1">
    <source>
        <dbReference type="EMBL" id="KAF7419318.1"/>
    </source>
</evidence>
<dbReference type="VEuPathDB" id="FungiDB:PC9H_001905"/>
<dbReference type="OrthoDB" id="2881093at2759"/>
<name>A0A8H7DNQ3_PLEOS</name>